<dbReference type="STRING" id="1679444.PYTT_0072"/>
<dbReference type="PANTHER" id="PTHR42852:SF13">
    <property type="entry name" value="PROTEIN DIPZ"/>
    <property type="match status" value="1"/>
</dbReference>
<dbReference type="InterPro" id="IPR000866">
    <property type="entry name" value="AhpC/TSA"/>
</dbReference>
<dbReference type="PROSITE" id="PS51352">
    <property type="entry name" value="THIOREDOXIN_2"/>
    <property type="match status" value="1"/>
</dbReference>
<dbReference type="PANTHER" id="PTHR42852">
    <property type="entry name" value="THIOL:DISULFIDE INTERCHANGE PROTEIN DSBE"/>
    <property type="match status" value="1"/>
</dbReference>
<dbReference type="SUPFAM" id="SSF52833">
    <property type="entry name" value="Thioredoxin-like"/>
    <property type="match status" value="1"/>
</dbReference>
<dbReference type="GO" id="GO:0016209">
    <property type="term" value="F:antioxidant activity"/>
    <property type="evidence" value="ECO:0007669"/>
    <property type="project" value="InterPro"/>
</dbReference>
<dbReference type="GO" id="GO:0016491">
    <property type="term" value="F:oxidoreductase activity"/>
    <property type="evidence" value="ECO:0007669"/>
    <property type="project" value="InterPro"/>
</dbReference>
<dbReference type="InterPro" id="IPR050553">
    <property type="entry name" value="Thioredoxin_ResA/DsbE_sf"/>
</dbReference>
<sequence>MKYHAPLLRPVRLACFAGCLFGASLPAMAANGNDSASAAAEVSVSDNKIGNALKDLTFQNAGKVTPKTEVPYYICLYSASWCSACRAEMPSIVRTYNSKIAKDKNVELILFNRDKTAEAGAAWAKQMKMKFPVVSKDDGSKVPGYGNKKGVLPYVYIVDKDGNEVASGSPGQILKDYKKYCKPSQ</sequence>
<proteinExistence type="predicted"/>
<dbReference type="Proteomes" id="UP000176204">
    <property type="component" value="Chromosome I"/>
</dbReference>
<gene>
    <name evidence="3" type="ORF">PYTT_0072</name>
</gene>
<feature type="chain" id="PRO_5014266574" evidence="1">
    <location>
        <begin position="30"/>
        <end position="185"/>
    </location>
</feature>
<keyword evidence="4" id="KW-1185">Reference proteome</keyword>
<dbReference type="EMBL" id="LT629973">
    <property type="protein sequence ID" value="SEH70038.1"/>
    <property type="molecule type" value="Genomic_DNA"/>
</dbReference>
<dbReference type="InterPro" id="IPR013766">
    <property type="entry name" value="Thioredoxin_domain"/>
</dbReference>
<protein>
    <submittedName>
        <fullName evidence="3">Alkyl hydroperoxide reductase subunit c/ thiol specific antioxidant</fullName>
    </submittedName>
</protein>
<name>A0A1C7PE69_9BACT</name>
<feature type="domain" description="Thioredoxin" evidence="2">
    <location>
        <begin position="19"/>
        <end position="185"/>
    </location>
</feature>
<organism evidence="3 4">
    <name type="scientific">Akkermansia glycaniphila</name>
    <dbReference type="NCBI Taxonomy" id="1679444"/>
    <lineage>
        <taxon>Bacteria</taxon>
        <taxon>Pseudomonadati</taxon>
        <taxon>Verrucomicrobiota</taxon>
        <taxon>Verrucomicrobiia</taxon>
        <taxon>Verrucomicrobiales</taxon>
        <taxon>Akkermansiaceae</taxon>
        <taxon>Akkermansia</taxon>
    </lineage>
</organism>
<dbReference type="OrthoDB" id="9812978at2"/>
<evidence type="ECO:0000256" key="1">
    <source>
        <dbReference type="SAM" id="SignalP"/>
    </source>
</evidence>
<dbReference type="RefSeq" id="WP_067772079.1">
    <property type="nucleotide sequence ID" value="NZ_JACVVN010000002.1"/>
</dbReference>
<dbReference type="Pfam" id="PF00578">
    <property type="entry name" value="AhpC-TSA"/>
    <property type="match status" value="1"/>
</dbReference>
<evidence type="ECO:0000313" key="3">
    <source>
        <dbReference type="EMBL" id="SEH70038.1"/>
    </source>
</evidence>
<keyword evidence="1" id="KW-0732">Signal</keyword>
<reference evidence="4" key="1">
    <citation type="submission" date="2016-09" db="EMBL/GenBank/DDBJ databases">
        <authorList>
            <person name="Koehorst J."/>
        </authorList>
    </citation>
    <scope>NUCLEOTIDE SEQUENCE [LARGE SCALE GENOMIC DNA]</scope>
</reference>
<dbReference type="CDD" id="cd02966">
    <property type="entry name" value="TlpA_like_family"/>
    <property type="match status" value="1"/>
</dbReference>
<dbReference type="KEGG" id="agl:PYTT_0072"/>
<dbReference type="AlphaFoldDB" id="A0A1C7PE69"/>
<dbReference type="Gene3D" id="3.40.30.10">
    <property type="entry name" value="Glutaredoxin"/>
    <property type="match status" value="1"/>
</dbReference>
<evidence type="ECO:0000313" key="4">
    <source>
        <dbReference type="Proteomes" id="UP000176204"/>
    </source>
</evidence>
<feature type="signal peptide" evidence="1">
    <location>
        <begin position="1"/>
        <end position="29"/>
    </location>
</feature>
<evidence type="ECO:0000259" key="2">
    <source>
        <dbReference type="PROSITE" id="PS51352"/>
    </source>
</evidence>
<dbReference type="InterPro" id="IPR036249">
    <property type="entry name" value="Thioredoxin-like_sf"/>
</dbReference>
<accession>A0A1C7PE69</accession>